<dbReference type="AlphaFoldDB" id="A0A4Y6UKM4"/>
<dbReference type="Pfam" id="PF13730">
    <property type="entry name" value="HTH_36"/>
    <property type="match status" value="1"/>
</dbReference>
<sequence>MLSSSSIAWWAGAFAALPTLDSHAQFKITRLSCVGIICSLFRLKVFFEALARFHHISHHQAAVYKALLSFAGKQGCVPSHASLAAEAGVCERTVRNALREARLRGW</sequence>
<gene>
    <name evidence="1" type="ORF">E3D00_10475</name>
</gene>
<organism evidence="1 2">
    <name type="scientific">Swingsia samuiensis</name>
    <dbReference type="NCBI Taxonomy" id="1293412"/>
    <lineage>
        <taxon>Bacteria</taxon>
        <taxon>Pseudomonadati</taxon>
        <taxon>Pseudomonadota</taxon>
        <taxon>Alphaproteobacteria</taxon>
        <taxon>Acetobacterales</taxon>
        <taxon>Acetobacteraceae</taxon>
        <taxon>Swingsia</taxon>
    </lineage>
</organism>
<keyword evidence="2" id="KW-1185">Reference proteome</keyword>
<protein>
    <submittedName>
        <fullName evidence="1">Helix-turn-helix domain-containing protein</fullName>
    </submittedName>
</protein>
<reference evidence="1 2" key="1">
    <citation type="submission" date="2019-03" db="EMBL/GenBank/DDBJ databases">
        <title>The complete genome sequence of Swingsia samuiensis NBRC107927(T).</title>
        <authorList>
            <person name="Chua K.-O."/>
            <person name="Chan K.-G."/>
            <person name="See-Too W.-S."/>
        </authorList>
    </citation>
    <scope>NUCLEOTIDE SEQUENCE [LARGE SCALE GENOMIC DNA]</scope>
    <source>
        <strain evidence="1 2">AH83</strain>
        <plasmid evidence="1 2">unnamed1</plasmid>
    </source>
</reference>
<dbReference type="OrthoDB" id="7263406at2"/>
<proteinExistence type="predicted"/>
<evidence type="ECO:0000313" key="2">
    <source>
        <dbReference type="Proteomes" id="UP000316313"/>
    </source>
</evidence>
<evidence type="ECO:0000313" key="1">
    <source>
        <dbReference type="EMBL" id="QDH18112.1"/>
    </source>
</evidence>
<geneLocation type="plasmid" evidence="1">
    <name>unnamed1</name>
</geneLocation>
<keyword evidence="1" id="KW-0614">Plasmid</keyword>
<dbReference type="EMBL" id="CP038142">
    <property type="protein sequence ID" value="QDH18112.1"/>
    <property type="molecule type" value="Genomic_DNA"/>
</dbReference>
<name>A0A4Y6UKM4_9PROT</name>
<dbReference type="Proteomes" id="UP000316313">
    <property type="component" value="Plasmid unnamed1"/>
</dbReference>
<dbReference type="KEGG" id="ssam:E3D00_10475"/>
<accession>A0A4Y6UKM4</accession>